<name>A0ABV9SA78_9PSEU</name>
<evidence type="ECO:0000259" key="9">
    <source>
        <dbReference type="PROSITE" id="PS51910"/>
    </source>
</evidence>
<keyword evidence="5" id="KW-0119">Carbohydrate metabolism</keyword>
<dbReference type="Pfam" id="PF00704">
    <property type="entry name" value="Glyco_hydro_18"/>
    <property type="match status" value="1"/>
</dbReference>
<dbReference type="SUPFAM" id="SSF51445">
    <property type="entry name" value="(Trans)glycosidases"/>
    <property type="match status" value="1"/>
</dbReference>
<feature type="region of interest" description="Disordered" evidence="7">
    <location>
        <begin position="132"/>
        <end position="152"/>
    </location>
</feature>
<dbReference type="CDD" id="cd02871">
    <property type="entry name" value="GH18_chitinase_D-like"/>
    <property type="match status" value="1"/>
</dbReference>
<comment type="caution">
    <text evidence="10">The sequence shown here is derived from an EMBL/GenBank/DDBJ whole genome shotgun (WGS) entry which is preliminary data.</text>
</comment>
<dbReference type="Pfam" id="PF02018">
    <property type="entry name" value="CBM_4_9"/>
    <property type="match status" value="1"/>
</dbReference>
<sequence>MAVVFAQPVSAANLLTNSGFESGSLSGWSCSGGTVVSSPVHSGSYALSASDHGRCAQTVSVQPNTTYTVSAWVRGNPVYLGVTGGPSTWAAPSAYQQLSLTFTSGASQTSAELYLHGWYGAGTYHADDVVLDGPGGTDPGTPAAPGTPSATATASSITLSWPAVSGATGYRVYEGSSPRTTVSGTSATISGLGACETHTYTVTAHNAAGESARSAPVSATTSGCQQADLPRHALIGYLHASFANGSGYVRMADVPAAWDVINLAFGEPTSVNSGDIRFSLCPVAECGGAESEADFIAAIRAKQAQGKKVLISIGGANGQVQLTTAAARDRFVQSVSAIIDRYGLDGLDIDFEGHSLYLDAGDTDFRNPTTPVIVHLIAALKALKARYGSDFVLTMAPETFFVQVGYQFYGGAGGGDNRTGSYLPVIHAMRDALTVLHVQDYNSGPVMGLDNQYHNMGGADFHIAMTDMIKAGFPVARTGHTFPGLREDQIAFGLPAAVSAGNGHTAPAAVHDALNCLARNQSCGGYTLRGGASPAIRGLMTWSINWDRYYGWEFQNSHRPFLDGLP</sequence>
<evidence type="ECO:0000256" key="3">
    <source>
        <dbReference type="ARBA" id="ARBA00022801"/>
    </source>
</evidence>
<dbReference type="SMART" id="SM00060">
    <property type="entry name" value="FN3"/>
    <property type="match status" value="1"/>
</dbReference>
<dbReference type="InterPro" id="IPR013783">
    <property type="entry name" value="Ig-like_fold"/>
</dbReference>
<feature type="domain" description="GH18" evidence="9">
    <location>
        <begin position="232"/>
        <end position="565"/>
    </location>
</feature>
<reference evidence="11" key="1">
    <citation type="journal article" date="2019" name="Int. J. Syst. Evol. Microbiol.">
        <title>The Global Catalogue of Microorganisms (GCM) 10K type strain sequencing project: providing services to taxonomists for standard genome sequencing and annotation.</title>
        <authorList>
            <consortium name="The Broad Institute Genomics Platform"/>
            <consortium name="The Broad Institute Genome Sequencing Center for Infectious Disease"/>
            <person name="Wu L."/>
            <person name="Ma J."/>
        </authorList>
    </citation>
    <scope>NUCLEOTIDE SEQUENCE [LARGE SCALE GENOMIC DNA]</scope>
    <source>
        <strain evidence="11">ZS-22-S1</strain>
    </source>
</reference>
<evidence type="ECO:0000256" key="5">
    <source>
        <dbReference type="ARBA" id="ARBA00023326"/>
    </source>
</evidence>
<dbReference type="Gene3D" id="2.60.120.260">
    <property type="entry name" value="Galactose-binding domain-like"/>
    <property type="match status" value="1"/>
</dbReference>
<dbReference type="InterPro" id="IPR001579">
    <property type="entry name" value="Glyco_hydro_18_chit_AS"/>
</dbReference>
<feature type="domain" description="Fibronectin type-III" evidence="8">
    <location>
        <begin position="144"/>
        <end position="224"/>
    </location>
</feature>
<keyword evidence="3 6" id="KW-0378">Hydrolase</keyword>
<evidence type="ECO:0000313" key="10">
    <source>
        <dbReference type="EMBL" id="MFC4858653.1"/>
    </source>
</evidence>
<dbReference type="InterPro" id="IPR011583">
    <property type="entry name" value="Chitinase_II/V-like_cat"/>
</dbReference>
<accession>A0ABV9SA78</accession>
<evidence type="ECO:0000313" key="11">
    <source>
        <dbReference type="Proteomes" id="UP001595859"/>
    </source>
</evidence>
<keyword evidence="4 6" id="KW-0326">Glycosidase</keyword>
<evidence type="ECO:0000256" key="1">
    <source>
        <dbReference type="ARBA" id="ARBA00009121"/>
    </source>
</evidence>
<dbReference type="InterPro" id="IPR050542">
    <property type="entry name" value="Glycosyl_Hydrlase18_Chitinase"/>
</dbReference>
<keyword evidence="11" id="KW-1185">Reference proteome</keyword>
<dbReference type="InterPro" id="IPR036116">
    <property type="entry name" value="FN3_sf"/>
</dbReference>
<dbReference type="InterPro" id="IPR001223">
    <property type="entry name" value="Glyco_hydro18_cat"/>
</dbReference>
<gene>
    <name evidence="10" type="ORF">ACFPCV_34585</name>
</gene>
<feature type="compositionally biased region" description="Low complexity" evidence="7">
    <location>
        <begin position="139"/>
        <end position="152"/>
    </location>
</feature>
<organism evidence="10 11">
    <name type="scientific">Actinophytocola glycyrrhizae</name>
    <dbReference type="NCBI Taxonomy" id="2044873"/>
    <lineage>
        <taxon>Bacteria</taxon>
        <taxon>Bacillati</taxon>
        <taxon>Actinomycetota</taxon>
        <taxon>Actinomycetes</taxon>
        <taxon>Pseudonocardiales</taxon>
        <taxon>Pseudonocardiaceae</taxon>
    </lineage>
</organism>
<dbReference type="Gene3D" id="3.20.20.80">
    <property type="entry name" value="Glycosidases"/>
    <property type="match status" value="1"/>
</dbReference>
<dbReference type="PROSITE" id="PS01095">
    <property type="entry name" value="GH18_1"/>
    <property type="match status" value="1"/>
</dbReference>
<dbReference type="SUPFAM" id="SSF49785">
    <property type="entry name" value="Galactose-binding domain-like"/>
    <property type="match status" value="1"/>
</dbReference>
<dbReference type="InterPro" id="IPR008979">
    <property type="entry name" value="Galactose-bd-like_sf"/>
</dbReference>
<evidence type="ECO:0000259" key="8">
    <source>
        <dbReference type="PROSITE" id="PS50853"/>
    </source>
</evidence>
<evidence type="ECO:0000256" key="7">
    <source>
        <dbReference type="SAM" id="MobiDB-lite"/>
    </source>
</evidence>
<dbReference type="Proteomes" id="UP001595859">
    <property type="component" value="Unassembled WGS sequence"/>
</dbReference>
<dbReference type="EMBL" id="JBHSIS010000023">
    <property type="protein sequence ID" value="MFC4858653.1"/>
    <property type="molecule type" value="Genomic_DNA"/>
</dbReference>
<protein>
    <recommendedName>
        <fullName evidence="2">chitinase</fullName>
        <ecNumber evidence="2">3.2.1.14</ecNumber>
    </recommendedName>
</protein>
<dbReference type="Pfam" id="PF00041">
    <property type="entry name" value="fn3"/>
    <property type="match status" value="1"/>
</dbReference>
<dbReference type="EC" id="3.2.1.14" evidence="2"/>
<proteinExistence type="inferred from homology"/>
<evidence type="ECO:0000256" key="6">
    <source>
        <dbReference type="RuleBase" id="RU000489"/>
    </source>
</evidence>
<dbReference type="Gene3D" id="2.60.40.10">
    <property type="entry name" value="Immunoglobulins"/>
    <property type="match status" value="1"/>
</dbReference>
<dbReference type="InterPro" id="IPR003961">
    <property type="entry name" value="FN3_dom"/>
</dbReference>
<dbReference type="PROSITE" id="PS51910">
    <property type="entry name" value="GH18_2"/>
    <property type="match status" value="1"/>
</dbReference>
<dbReference type="PANTHER" id="PTHR45708">
    <property type="entry name" value="ENDOCHITINASE"/>
    <property type="match status" value="1"/>
</dbReference>
<dbReference type="RefSeq" id="WP_378061296.1">
    <property type="nucleotide sequence ID" value="NZ_JBHSIS010000023.1"/>
</dbReference>
<dbReference type="SUPFAM" id="SSF49265">
    <property type="entry name" value="Fibronectin type III"/>
    <property type="match status" value="1"/>
</dbReference>
<keyword evidence="5" id="KW-0624">Polysaccharide degradation</keyword>
<evidence type="ECO:0000256" key="2">
    <source>
        <dbReference type="ARBA" id="ARBA00012729"/>
    </source>
</evidence>
<dbReference type="CDD" id="cd00063">
    <property type="entry name" value="FN3"/>
    <property type="match status" value="1"/>
</dbReference>
<comment type="similarity">
    <text evidence="1">Belongs to the glycosyl hydrolase 18 family. Chitinase class II subfamily.</text>
</comment>
<dbReference type="InterPro" id="IPR017853">
    <property type="entry name" value="GH"/>
</dbReference>
<dbReference type="PROSITE" id="PS50853">
    <property type="entry name" value="FN3"/>
    <property type="match status" value="1"/>
</dbReference>
<dbReference type="SMART" id="SM00636">
    <property type="entry name" value="Glyco_18"/>
    <property type="match status" value="1"/>
</dbReference>
<dbReference type="PANTHER" id="PTHR45708:SF49">
    <property type="entry name" value="ENDOCHITINASE"/>
    <property type="match status" value="1"/>
</dbReference>
<evidence type="ECO:0000256" key="4">
    <source>
        <dbReference type="ARBA" id="ARBA00023295"/>
    </source>
</evidence>
<dbReference type="InterPro" id="IPR003305">
    <property type="entry name" value="CenC_carb-bd"/>
</dbReference>